<proteinExistence type="predicted"/>
<sequence length="70" mass="7821">MVGLLPTMQVSRVPPKRVFNKKTLLTIFSLMVGLLPTMQVSRVPPKRVFNKKNPTNHFFSNGGTLTNHAS</sequence>
<accession>A0AAG5D1Z2</accession>
<name>A0AAG5D1Z2_ANOAO</name>
<feature type="region of interest" description="Disordered" evidence="1">
    <location>
        <begin position="47"/>
        <end position="70"/>
    </location>
</feature>
<keyword evidence="3" id="KW-1185">Reference proteome</keyword>
<feature type="compositionally biased region" description="Polar residues" evidence="1">
    <location>
        <begin position="52"/>
        <end position="70"/>
    </location>
</feature>
<dbReference type="EnsemblMetazoa" id="ENSAATROPT005602">
    <property type="protein sequence ID" value="ENSAATROPP005181"/>
    <property type="gene ID" value="ENSAATROPG004510"/>
</dbReference>
<reference evidence="2" key="1">
    <citation type="submission" date="2024-04" db="UniProtKB">
        <authorList>
            <consortium name="EnsemblMetazoa"/>
        </authorList>
    </citation>
    <scope>IDENTIFICATION</scope>
    <source>
        <strain evidence="2">EBRO</strain>
    </source>
</reference>
<dbReference type="Proteomes" id="UP000075880">
    <property type="component" value="Unassembled WGS sequence"/>
</dbReference>
<dbReference type="AlphaFoldDB" id="A0AAG5D1Z2"/>
<evidence type="ECO:0000313" key="3">
    <source>
        <dbReference type="Proteomes" id="UP000075880"/>
    </source>
</evidence>
<organism evidence="2 3">
    <name type="scientific">Anopheles atroparvus</name>
    <name type="common">European mosquito</name>
    <dbReference type="NCBI Taxonomy" id="41427"/>
    <lineage>
        <taxon>Eukaryota</taxon>
        <taxon>Metazoa</taxon>
        <taxon>Ecdysozoa</taxon>
        <taxon>Arthropoda</taxon>
        <taxon>Hexapoda</taxon>
        <taxon>Insecta</taxon>
        <taxon>Pterygota</taxon>
        <taxon>Neoptera</taxon>
        <taxon>Endopterygota</taxon>
        <taxon>Diptera</taxon>
        <taxon>Nematocera</taxon>
        <taxon>Culicoidea</taxon>
        <taxon>Culicidae</taxon>
        <taxon>Anophelinae</taxon>
        <taxon>Anopheles</taxon>
    </lineage>
</organism>
<evidence type="ECO:0000313" key="2">
    <source>
        <dbReference type="EnsemblMetazoa" id="ENSAATROPP005181"/>
    </source>
</evidence>
<evidence type="ECO:0000256" key="1">
    <source>
        <dbReference type="SAM" id="MobiDB-lite"/>
    </source>
</evidence>
<protein>
    <submittedName>
        <fullName evidence="2">Uncharacterized protein</fullName>
    </submittedName>
</protein>